<gene>
    <name evidence="2" type="ORF">IAB94_06560</name>
</gene>
<dbReference type="Proteomes" id="UP000823913">
    <property type="component" value="Unassembled WGS sequence"/>
</dbReference>
<protein>
    <recommendedName>
        <fullName evidence="4">Lipoprotein</fullName>
    </recommendedName>
</protein>
<reference evidence="2" key="2">
    <citation type="journal article" date="2021" name="PeerJ">
        <title>Extensive microbial diversity within the chicken gut microbiome revealed by metagenomics and culture.</title>
        <authorList>
            <person name="Gilroy R."/>
            <person name="Ravi A."/>
            <person name="Getino M."/>
            <person name="Pursley I."/>
            <person name="Horton D.L."/>
            <person name="Alikhan N.F."/>
            <person name="Baker D."/>
            <person name="Gharbi K."/>
            <person name="Hall N."/>
            <person name="Watson M."/>
            <person name="Adriaenssens E.M."/>
            <person name="Foster-Nyarko E."/>
            <person name="Jarju S."/>
            <person name="Secka A."/>
            <person name="Antonio M."/>
            <person name="Oren A."/>
            <person name="Chaudhuri R.R."/>
            <person name="La Ragione R."/>
            <person name="Hildebrand F."/>
            <person name="Pallen M.J."/>
        </authorList>
    </citation>
    <scope>NUCLEOTIDE SEQUENCE</scope>
    <source>
        <strain evidence="2">ChiW16-3235</strain>
    </source>
</reference>
<reference evidence="2" key="1">
    <citation type="submission" date="2020-10" db="EMBL/GenBank/DDBJ databases">
        <authorList>
            <person name="Gilroy R."/>
        </authorList>
    </citation>
    <scope>NUCLEOTIDE SEQUENCE</scope>
    <source>
        <strain evidence="2">ChiW16-3235</strain>
    </source>
</reference>
<dbReference type="PROSITE" id="PS51257">
    <property type="entry name" value="PROKAR_LIPOPROTEIN"/>
    <property type="match status" value="1"/>
</dbReference>
<evidence type="ECO:0000313" key="2">
    <source>
        <dbReference type="EMBL" id="HIR67689.1"/>
    </source>
</evidence>
<feature type="chain" id="PRO_5039007819" description="Lipoprotein" evidence="1">
    <location>
        <begin position="25"/>
        <end position="160"/>
    </location>
</feature>
<comment type="caution">
    <text evidence="2">The sequence shown here is derived from an EMBL/GenBank/DDBJ whole genome shotgun (WGS) entry which is preliminary data.</text>
</comment>
<organism evidence="2 3">
    <name type="scientific">Candidatus Coproplasma avicola</name>
    <dbReference type="NCBI Taxonomy" id="2840744"/>
    <lineage>
        <taxon>Bacteria</taxon>
        <taxon>Bacillati</taxon>
        <taxon>Bacillota</taxon>
        <taxon>Clostridia</taxon>
        <taxon>Eubacteriales</taxon>
        <taxon>Candidatus Coproplasma</taxon>
    </lineage>
</organism>
<keyword evidence="1" id="KW-0732">Signal</keyword>
<proteinExistence type="predicted"/>
<feature type="signal peptide" evidence="1">
    <location>
        <begin position="1"/>
        <end position="24"/>
    </location>
</feature>
<name>A0A9D1E7V4_9FIRM</name>
<dbReference type="EMBL" id="DVHK01000133">
    <property type="protein sequence ID" value="HIR67689.1"/>
    <property type="molecule type" value="Genomic_DNA"/>
</dbReference>
<evidence type="ECO:0000313" key="3">
    <source>
        <dbReference type="Proteomes" id="UP000823913"/>
    </source>
</evidence>
<evidence type="ECO:0008006" key="4">
    <source>
        <dbReference type="Google" id="ProtNLM"/>
    </source>
</evidence>
<sequence length="160" mass="17047">MINLKRTGAAVAAVAATAALSALCACGNGGVVKVENDYGSDNYVLTVSGSVMQLADDTTLYDYLCALKEDGEINFEAEQGDYGMYITSVEGVAQTNEGTSGYSWMIYTDLTELDSVVYSSADYGTWGYDGKTLNSASYGVSGLPAVEGYTYALVYSYWSY</sequence>
<dbReference type="Gene3D" id="2.170.130.30">
    <property type="match status" value="1"/>
</dbReference>
<dbReference type="AlphaFoldDB" id="A0A9D1E7V4"/>
<accession>A0A9D1E7V4</accession>
<evidence type="ECO:0000256" key="1">
    <source>
        <dbReference type="SAM" id="SignalP"/>
    </source>
</evidence>